<dbReference type="SUPFAM" id="SSF88723">
    <property type="entry name" value="PIN domain-like"/>
    <property type="match status" value="1"/>
</dbReference>
<gene>
    <name evidence="2" type="ORF">G3N55_08400</name>
</gene>
<dbReference type="PANTHER" id="PTHR39081:SF1">
    <property type="entry name" value="MUT7-C RNASE DOMAIN-CONTAINING PROTEIN"/>
    <property type="match status" value="1"/>
</dbReference>
<reference evidence="2 3" key="1">
    <citation type="submission" date="2020-02" db="EMBL/GenBank/DDBJ databases">
        <title>Comparative genomics of sulfur disproportionating microorganisms.</title>
        <authorList>
            <person name="Ward L.M."/>
            <person name="Bertran E."/>
            <person name="Johnston D.T."/>
        </authorList>
    </citation>
    <scope>NUCLEOTIDE SEQUENCE [LARGE SCALE GENOMIC DNA]</scope>
    <source>
        <strain evidence="2 3">DSM 100025</strain>
    </source>
</reference>
<comment type="caution">
    <text evidence="2">The sequence shown here is derived from an EMBL/GenBank/DDBJ whole genome shotgun (WGS) entry which is preliminary data.</text>
</comment>
<dbReference type="PANTHER" id="PTHR39081">
    <property type="entry name" value="MUT7-C DOMAIN-CONTAINING PROTEIN"/>
    <property type="match status" value="1"/>
</dbReference>
<dbReference type="Proteomes" id="UP000469346">
    <property type="component" value="Unassembled WGS sequence"/>
</dbReference>
<evidence type="ECO:0000259" key="1">
    <source>
        <dbReference type="Pfam" id="PF01927"/>
    </source>
</evidence>
<sequence length="160" mass="17438">MRAEAPRFLADAMLGRLARWLRLLGVDCAYLPHLPDAALLALARCEGRILVTRDRELARRAGAHGCLLAETEIGAELRRVVTRFGLPAAPAFTRCLRCNRPVRPVHPAAARPFLPPAVGAGASPFTRCPACRRLYWRGGHARRAAARLEAMLGGTERGKA</sequence>
<feature type="domain" description="Mut7-C RNAse" evidence="1">
    <location>
        <begin position="6"/>
        <end position="146"/>
    </location>
</feature>
<protein>
    <recommendedName>
        <fullName evidence="1">Mut7-C RNAse domain-containing protein</fullName>
    </recommendedName>
</protein>
<accession>A0A6N9TNI8</accession>
<dbReference type="InterPro" id="IPR029060">
    <property type="entry name" value="PIN-like_dom_sf"/>
</dbReference>
<keyword evidence="3" id="KW-1185">Reference proteome</keyword>
<dbReference type="AlphaFoldDB" id="A0A6N9TNI8"/>
<dbReference type="InterPro" id="IPR002782">
    <property type="entry name" value="Mut7-C_RNAse_dom"/>
</dbReference>
<evidence type="ECO:0000313" key="3">
    <source>
        <dbReference type="Proteomes" id="UP000469346"/>
    </source>
</evidence>
<dbReference type="RefSeq" id="WP_163298991.1">
    <property type="nucleotide sequence ID" value="NZ_JAAGRR010000093.1"/>
</dbReference>
<name>A0A6N9TNI8_DISTH</name>
<evidence type="ECO:0000313" key="2">
    <source>
        <dbReference type="EMBL" id="NDY42862.1"/>
    </source>
</evidence>
<dbReference type="Pfam" id="PF01927">
    <property type="entry name" value="Mut7-C"/>
    <property type="match status" value="1"/>
</dbReference>
<proteinExistence type="predicted"/>
<dbReference type="EMBL" id="JAAGRR010000093">
    <property type="protein sequence ID" value="NDY42862.1"/>
    <property type="molecule type" value="Genomic_DNA"/>
</dbReference>
<organism evidence="2 3">
    <name type="scientific">Dissulfurirhabdus thermomarina</name>
    <dbReference type="NCBI Taxonomy" id="1765737"/>
    <lineage>
        <taxon>Bacteria</taxon>
        <taxon>Deltaproteobacteria</taxon>
        <taxon>Dissulfurirhabdaceae</taxon>
        <taxon>Dissulfurirhabdus</taxon>
    </lineage>
</organism>